<evidence type="ECO:0000313" key="12">
    <source>
        <dbReference type="EMBL" id="KAL2862508.1"/>
    </source>
</evidence>
<evidence type="ECO:0000256" key="6">
    <source>
        <dbReference type="ARBA" id="ARBA00022729"/>
    </source>
</evidence>
<keyword evidence="13" id="KW-1185">Reference proteome</keyword>
<keyword evidence="8" id="KW-0449">Lipoprotein</keyword>
<accession>A0ABR4LD86</accession>
<protein>
    <recommendedName>
        <fullName evidence="11">CFEM domain-containing protein</fullName>
    </recommendedName>
</protein>
<comment type="caution">
    <text evidence="9">Lacks conserved residue(s) required for the propagation of feature annotation.</text>
</comment>
<reference evidence="12 13" key="1">
    <citation type="submission" date="2024-07" db="EMBL/GenBank/DDBJ databases">
        <title>Section-level genome sequencing and comparative genomics of Aspergillus sections Usti and Cavernicolus.</title>
        <authorList>
            <consortium name="Lawrence Berkeley National Laboratory"/>
            <person name="Nybo J.L."/>
            <person name="Vesth T.C."/>
            <person name="Theobald S."/>
            <person name="Frisvad J.C."/>
            <person name="Larsen T.O."/>
            <person name="Kjaerboelling I."/>
            <person name="Rothschild-Mancinelli K."/>
            <person name="Lyhne E.K."/>
            <person name="Kogle M.E."/>
            <person name="Barry K."/>
            <person name="Clum A."/>
            <person name="Na H."/>
            <person name="Ledsgaard L."/>
            <person name="Lin J."/>
            <person name="Lipzen A."/>
            <person name="Kuo A."/>
            <person name="Riley R."/>
            <person name="Mondo S."/>
            <person name="Labutti K."/>
            <person name="Haridas S."/>
            <person name="Pangalinan J."/>
            <person name="Salamov A.A."/>
            <person name="Simmons B.A."/>
            <person name="Magnuson J.K."/>
            <person name="Chen J."/>
            <person name="Drula E."/>
            <person name="Henrissat B."/>
            <person name="Wiebenga A."/>
            <person name="Lubbers R.J."/>
            <person name="Gomes A.C."/>
            <person name="Macurrencykelacurrency M.R."/>
            <person name="Stajich J."/>
            <person name="Grigoriev I.V."/>
            <person name="Mortensen U.H."/>
            <person name="De Vries R.P."/>
            <person name="Baker S.E."/>
            <person name="Andersen M.R."/>
        </authorList>
    </citation>
    <scope>NUCLEOTIDE SEQUENCE [LARGE SCALE GENOMIC DNA]</scope>
    <source>
        <strain evidence="12 13">CBS 449.75</strain>
    </source>
</reference>
<feature type="disulfide bond" evidence="9">
    <location>
        <begin position="28"/>
        <end position="59"/>
    </location>
</feature>
<dbReference type="InterPro" id="IPR008427">
    <property type="entry name" value="Extracellular_membr_CFEM_dom"/>
</dbReference>
<gene>
    <name evidence="12" type="ORF">BJX67DRAFT_366157</name>
</gene>
<evidence type="ECO:0000256" key="9">
    <source>
        <dbReference type="PROSITE-ProRule" id="PRU01356"/>
    </source>
</evidence>
<comment type="similarity">
    <text evidence="3">Belongs to the RBT5 family.</text>
</comment>
<feature type="disulfide bond" evidence="9">
    <location>
        <begin position="38"/>
        <end position="45"/>
    </location>
</feature>
<evidence type="ECO:0000256" key="3">
    <source>
        <dbReference type="ARBA" id="ARBA00010031"/>
    </source>
</evidence>
<keyword evidence="5" id="KW-0325">Glycoprotein</keyword>
<evidence type="ECO:0000256" key="4">
    <source>
        <dbReference type="ARBA" id="ARBA00022525"/>
    </source>
</evidence>
<evidence type="ECO:0000256" key="10">
    <source>
        <dbReference type="SAM" id="SignalP"/>
    </source>
</evidence>
<comment type="subcellular location">
    <subcellularLocation>
        <location evidence="1">Membrane</location>
        <topology evidence="1">Lipid-anchor</topology>
        <topology evidence="1">GPI-anchor</topology>
    </subcellularLocation>
    <subcellularLocation>
        <location evidence="2">Secreted</location>
    </subcellularLocation>
</comment>
<evidence type="ECO:0000259" key="11">
    <source>
        <dbReference type="PROSITE" id="PS52012"/>
    </source>
</evidence>
<feature type="chain" id="PRO_5045477978" description="CFEM domain-containing protein" evidence="10">
    <location>
        <begin position="21"/>
        <end position="80"/>
    </location>
</feature>
<keyword evidence="5" id="KW-0336">GPI-anchor</keyword>
<evidence type="ECO:0000256" key="7">
    <source>
        <dbReference type="ARBA" id="ARBA00023157"/>
    </source>
</evidence>
<dbReference type="RefSeq" id="XP_070881487.1">
    <property type="nucleotide sequence ID" value="XM_071030364.1"/>
</dbReference>
<evidence type="ECO:0000256" key="2">
    <source>
        <dbReference type="ARBA" id="ARBA00004613"/>
    </source>
</evidence>
<keyword evidence="4" id="KW-0964">Secreted</keyword>
<evidence type="ECO:0000256" key="8">
    <source>
        <dbReference type="ARBA" id="ARBA00023288"/>
    </source>
</evidence>
<dbReference type="Proteomes" id="UP001610432">
    <property type="component" value="Unassembled WGS sequence"/>
</dbReference>
<evidence type="ECO:0000256" key="5">
    <source>
        <dbReference type="ARBA" id="ARBA00022622"/>
    </source>
</evidence>
<feature type="signal peptide" evidence="10">
    <location>
        <begin position="1"/>
        <end position="20"/>
    </location>
</feature>
<comment type="caution">
    <text evidence="12">The sequence shown here is derived from an EMBL/GenBank/DDBJ whole genome shotgun (WGS) entry which is preliminary data.</text>
</comment>
<keyword evidence="5" id="KW-0472">Membrane</keyword>
<proteinExistence type="inferred from homology"/>
<dbReference type="GeneID" id="98145436"/>
<dbReference type="EMBL" id="JBFXLQ010000066">
    <property type="protein sequence ID" value="KAL2862508.1"/>
    <property type="molecule type" value="Genomic_DNA"/>
</dbReference>
<evidence type="ECO:0000313" key="13">
    <source>
        <dbReference type="Proteomes" id="UP001610432"/>
    </source>
</evidence>
<dbReference type="Pfam" id="PF05730">
    <property type="entry name" value="CFEM"/>
    <property type="match status" value="1"/>
</dbReference>
<evidence type="ECO:0000256" key="1">
    <source>
        <dbReference type="ARBA" id="ARBA00004589"/>
    </source>
</evidence>
<organism evidence="12 13">
    <name type="scientific">Aspergillus lucknowensis</name>
    <dbReference type="NCBI Taxonomy" id="176173"/>
    <lineage>
        <taxon>Eukaryota</taxon>
        <taxon>Fungi</taxon>
        <taxon>Dikarya</taxon>
        <taxon>Ascomycota</taxon>
        <taxon>Pezizomycotina</taxon>
        <taxon>Eurotiomycetes</taxon>
        <taxon>Eurotiomycetidae</taxon>
        <taxon>Eurotiales</taxon>
        <taxon>Aspergillaceae</taxon>
        <taxon>Aspergillus</taxon>
        <taxon>Aspergillus subgen. Nidulantes</taxon>
    </lineage>
</organism>
<feature type="domain" description="CFEM" evidence="11">
    <location>
        <begin position="1"/>
        <end position="80"/>
    </location>
</feature>
<name>A0ABR4LD86_9EURO</name>
<dbReference type="PROSITE" id="PS52012">
    <property type="entry name" value="CFEM"/>
    <property type="match status" value="1"/>
</dbReference>
<keyword evidence="7 9" id="KW-1015">Disulfide bond</keyword>
<feature type="disulfide bond" evidence="9">
    <location>
        <begin position="24"/>
        <end position="64"/>
    </location>
</feature>
<sequence>MKILYTFVIPLSMVLASVRAIPQCLDDCLKEGPSKAKCGYGQLDCYCSNRDFQNIMEGCIDRRCKDQKNDALALQQQFCA</sequence>
<keyword evidence="6 10" id="KW-0732">Signal</keyword>